<keyword evidence="3" id="KW-1185">Reference proteome</keyword>
<name>A0A9J5YIH8_SOLCO</name>
<reference evidence="2 3" key="1">
    <citation type="submission" date="2020-09" db="EMBL/GenBank/DDBJ databases">
        <title>De no assembly of potato wild relative species, Solanum commersonii.</title>
        <authorList>
            <person name="Cho K."/>
        </authorList>
    </citation>
    <scope>NUCLEOTIDE SEQUENCE [LARGE SCALE GENOMIC DNA]</scope>
    <source>
        <strain evidence="2">LZ3.2</strain>
        <tissue evidence="2">Leaf</tissue>
    </source>
</reference>
<evidence type="ECO:0000313" key="3">
    <source>
        <dbReference type="Proteomes" id="UP000824120"/>
    </source>
</evidence>
<feature type="region of interest" description="Disordered" evidence="1">
    <location>
        <begin position="71"/>
        <end position="90"/>
    </location>
</feature>
<comment type="caution">
    <text evidence="2">The sequence shown here is derived from an EMBL/GenBank/DDBJ whole genome shotgun (WGS) entry which is preliminary data.</text>
</comment>
<protein>
    <submittedName>
        <fullName evidence="2">Uncharacterized protein</fullName>
    </submittedName>
</protein>
<sequence>MARDPGTYSEQIMQDIVRSGTFQRNIEQREAVILWFARDSRMSIWYCDRLIHPTGALYIGLIRDEENVAAPRKEPQVEAASMAPSSSQSTPPFGVAVVPLARVQKLEAQMATLLHKSNLGCKGR</sequence>
<organism evidence="2 3">
    <name type="scientific">Solanum commersonii</name>
    <name type="common">Commerson's wild potato</name>
    <name type="synonym">Commerson's nightshade</name>
    <dbReference type="NCBI Taxonomy" id="4109"/>
    <lineage>
        <taxon>Eukaryota</taxon>
        <taxon>Viridiplantae</taxon>
        <taxon>Streptophyta</taxon>
        <taxon>Embryophyta</taxon>
        <taxon>Tracheophyta</taxon>
        <taxon>Spermatophyta</taxon>
        <taxon>Magnoliopsida</taxon>
        <taxon>eudicotyledons</taxon>
        <taxon>Gunneridae</taxon>
        <taxon>Pentapetalae</taxon>
        <taxon>asterids</taxon>
        <taxon>lamiids</taxon>
        <taxon>Solanales</taxon>
        <taxon>Solanaceae</taxon>
        <taxon>Solanoideae</taxon>
        <taxon>Solaneae</taxon>
        <taxon>Solanum</taxon>
    </lineage>
</organism>
<evidence type="ECO:0000313" key="2">
    <source>
        <dbReference type="EMBL" id="KAG5599607.1"/>
    </source>
</evidence>
<proteinExistence type="predicted"/>
<dbReference type="AlphaFoldDB" id="A0A9J5YIH8"/>
<accession>A0A9J5YIH8</accession>
<dbReference type="EMBL" id="JACXVP010000006">
    <property type="protein sequence ID" value="KAG5599607.1"/>
    <property type="molecule type" value="Genomic_DNA"/>
</dbReference>
<dbReference type="Proteomes" id="UP000824120">
    <property type="component" value="Chromosome 6"/>
</dbReference>
<gene>
    <name evidence="2" type="ORF">H5410_030977</name>
</gene>
<evidence type="ECO:0000256" key="1">
    <source>
        <dbReference type="SAM" id="MobiDB-lite"/>
    </source>
</evidence>